<dbReference type="AlphaFoldDB" id="A0A381Y6Z9"/>
<dbReference type="PANTHER" id="PTHR45458:SF1">
    <property type="entry name" value="SHORT CHAIN DEHYDROGENASE"/>
    <property type="match status" value="1"/>
</dbReference>
<reference evidence="1" key="1">
    <citation type="submission" date="2018-05" db="EMBL/GenBank/DDBJ databases">
        <authorList>
            <person name="Lanie J.A."/>
            <person name="Ng W.-L."/>
            <person name="Kazmierczak K.M."/>
            <person name="Andrzejewski T.M."/>
            <person name="Davidsen T.M."/>
            <person name="Wayne K.J."/>
            <person name="Tettelin H."/>
            <person name="Glass J.I."/>
            <person name="Rusch D."/>
            <person name="Podicherti R."/>
            <person name="Tsui H.-C.T."/>
            <person name="Winkler M.E."/>
        </authorList>
    </citation>
    <scope>NUCLEOTIDE SEQUENCE</scope>
</reference>
<dbReference type="CDD" id="cd05325">
    <property type="entry name" value="carb_red_sniffer_like_SDR_c"/>
    <property type="match status" value="1"/>
</dbReference>
<proteinExistence type="predicted"/>
<name>A0A381Y6Z9_9ZZZZ</name>
<evidence type="ECO:0000313" key="1">
    <source>
        <dbReference type="EMBL" id="SVA72382.1"/>
    </source>
</evidence>
<protein>
    <recommendedName>
        <fullName evidence="2">SDR family oxidoreductase</fullName>
    </recommendedName>
</protein>
<sequence>MANTYVVTGCNRGLGLEFVRQLVARGEQVIGTARNLGDLKGPAESGVKTHALDVSDVESIERFSETMSGQAIDVLINNAGVGVHSKPFESLDFNEMEEFFATNTLGALRVFRALLPALRLGSLKKVVNLTSKMGSIADNSSGAAYSYRVSKAGLNMATRSLAIDYRAEGFICVVVHPGWVATDMGGAGAPVTPEESISGMLRVIDGLRPEDSGEHIDFTGARVPW</sequence>
<dbReference type="PANTHER" id="PTHR45458">
    <property type="entry name" value="SHORT-CHAIN DEHYDROGENASE/REDUCTASE SDR"/>
    <property type="match status" value="1"/>
</dbReference>
<dbReference type="EMBL" id="UINC01017455">
    <property type="protein sequence ID" value="SVA72382.1"/>
    <property type="molecule type" value="Genomic_DNA"/>
</dbReference>
<dbReference type="GO" id="GO:0016616">
    <property type="term" value="F:oxidoreductase activity, acting on the CH-OH group of donors, NAD or NADP as acceptor"/>
    <property type="evidence" value="ECO:0007669"/>
    <property type="project" value="TreeGrafter"/>
</dbReference>
<dbReference type="PRINTS" id="PR00081">
    <property type="entry name" value="GDHRDH"/>
</dbReference>
<dbReference type="InterPro" id="IPR036291">
    <property type="entry name" value="NAD(P)-bd_dom_sf"/>
</dbReference>
<evidence type="ECO:0008006" key="2">
    <source>
        <dbReference type="Google" id="ProtNLM"/>
    </source>
</evidence>
<dbReference type="Pfam" id="PF00106">
    <property type="entry name" value="adh_short"/>
    <property type="match status" value="1"/>
</dbReference>
<dbReference type="PRINTS" id="PR00080">
    <property type="entry name" value="SDRFAMILY"/>
</dbReference>
<accession>A0A381Y6Z9</accession>
<dbReference type="Gene3D" id="3.40.50.720">
    <property type="entry name" value="NAD(P)-binding Rossmann-like Domain"/>
    <property type="match status" value="1"/>
</dbReference>
<gene>
    <name evidence="1" type="ORF">METZ01_LOCUS125236</name>
</gene>
<dbReference type="InterPro" id="IPR002347">
    <property type="entry name" value="SDR_fam"/>
</dbReference>
<organism evidence="1">
    <name type="scientific">marine metagenome</name>
    <dbReference type="NCBI Taxonomy" id="408172"/>
    <lineage>
        <taxon>unclassified sequences</taxon>
        <taxon>metagenomes</taxon>
        <taxon>ecological metagenomes</taxon>
    </lineage>
</organism>
<dbReference type="InterPro" id="IPR052184">
    <property type="entry name" value="SDR_enzymes"/>
</dbReference>
<dbReference type="SUPFAM" id="SSF51735">
    <property type="entry name" value="NAD(P)-binding Rossmann-fold domains"/>
    <property type="match status" value="1"/>
</dbReference>